<keyword evidence="2" id="KW-0812">Transmembrane</keyword>
<sequence>MPKSKKRTKHGREQGALAQPERVHPGMSRRLVSRRTGRTDSMSGLVIGAVVALGCWGIAYSFVSLNDPNRYVFAGMMAMIALLWSISFGVRLWKWQRRRQAN</sequence>
<keyword evidence="4" id="KW-1185">Reference proteome</keyword>
<keyword evidence="2" id="KW-1133">Transmembrane helix</keyword>
<dbReference type="Proteomes" id="UP000322530">
    <property type="component" value="Unassembled WGS sequence"/>
</dbReference>
<feature type="transmembrane region" description="Helical" evidence="2">
    <location>
        <begin position="71"/>
        <end position="93"/>
    </location>
</feature>
<name>A0A5A5TF43_9CHLR</name>
<evidence type="ECO:0000256" key="1">
    <source>
        <dbReference type="SAM" id="MobiDB-lite"/>
    </source>
</evidence>
<accession>A0A5A5TF43</accession>
<evidence type="ECO:0000313" key="3">
    <source>
        <dbReference type="EMBL" id="GCF10191.1"/>
    </source>
</evidence>
<evidence type="ECO:0000313" key="4">
    <source>
        <dbReference type="Proteomes" id="UP000322530"/>
    </source>
</evidence>
<protein>
    <submittedName>
        <fullName evidence="3">Uncharacterized protein</fullName>
    </submittedName>
</protein>
<dbReference type="RefSeq" id="WP_149403084.1">
    <property type="nucleotide sequence ID" value="NZ_BIXY01000062.1"/>
</dbReference>
<gene>
    <name evidence="3" type="ORF">KDI_37550</name>
</gene>
<dbReference type="EMBL" id="BIXY01000062">
    <property type="protein sequence ID" value="GCF10191.1"/>
    <property type="molecule type" value="Genomic_DNA"/>
</dbReference>
<feature type="region of interest" description="Disordered" evidence="1">
    <location>
        <begin position="1"/>
        <end position="36"/>
    </location>
</feature>
<dbReference type="AlphaFoldDB" id="A0A5A5TF43"/>
<proteinExistence type="predicted"/>
<comment type="caution">
    <text evidence="3">The sequence shown here is derived from an EMBL/GenBank/DDBJ whole genome shotgun (WGS) entry which is preliminary data.</text>
</comment>
<organism evidence="3 4">
    <name type="scientific">Dictyobacter arantiisoli</name>
    <dbReference type="NCBI Taxonomy" id="2014874"/>
    <lineage>
        <taxon>Bacteria</taxon>
        <taxon>Bacillati</taxon>
        <taxon>Chloroflexota</taxon>
        <taxon>Ktedonobacteria</taxon>
        <taxon>Ktedonobacterales</taxon>
        <taxon>Dictyobacteraceae</taxon>
        <taxon>Dictyobacter</taxon>
    </lineage>
</organism>
<reference evidence="3 4" key="1">
    <citation type="submission" date="2019-01" db="EMBL/GenBank/DDBJ databases">
        <title>Draft genome sequence of Dictyobacter sp. Uno17.</title>
        <authorList>
            <person name="Wang C.M."/>
            <person name="Zheng Y."/>
            <person name="Sakai Y."/>
            <person name="Abe K."/>
            <person name="Yokota A."/>
            <person name="Yabe S."/>
        </authorList>
    </citation>
    <scope>NUCLEOTIDE SEQUENCE [LARGE SCALE GENOMIC DNA]</scope>
    <source>
        <strain evidence="3 4">Uno17</strain>
    </source>
</reference>
<evidence type="ECO:0000256" key="2">
    <source>
        <dbReference type="SAM" id="Phobius"/>
    </source>
</evidence>
<feature type="compositionally biased region" description="Basic residues" evidence="1">
    <location>
        <begin position="1"/>
        <end position="10"/>
    </location>
</feature>
<keyword evidence="2" id="KW-0472">Membrane</keyword>
<feature type="transmembrane region" description="Helical" evidence="2">
    <location>
        <begin position="44"/>
        <end position="65"/>
    </location>
</feature>
<dbReference type="OrthoDB" id="166299at2"/>